<evidence type="ECO:0000313" key="3">
    <source>
        <dbReference type="EnsemblPlants" id="Kaladp0058s0203.2.v1.1.CDS.1"/>
    </source>
</evidence>
<dbReference type="InterPro" id="IPR051636">
    <property type="entry name" value="Plant_LTP/defense-related"/>
</dbReference>
<protein>
    <recommendedName>
        <fullName evidence="2">Hydrophobic seed protein domain-containing protein</fullName>
    </recommendedName>
</protein>
<dbReference type="EnsemblPlants" id="Kaladp0058s0203.2.v1.1">
    <property type="protein sequence ID" value="Kaladp0058s0203.2.v1.1.CDS.1"/>
    <property type="gene ID" value="Kaladp0058s0203.v1.1"/>
</dbReference>
<keyword evidence="1" id="KW-0732">Signal</keyword>
<dbReference type="PANTHER" id="PTHR31731">
    <property type="match status" value="1"/>
</dbReference>
<proteinExistence type="predicted"/>
<dbReference type="AlphaFoldDB" id="A0A7N0U8Y6"/>
<dbReference type="Gene3D" id="1.10.110.10">
    <property type="entry name" value="Plant lipid-transfer and hydrophobic proteins"/>
    <property type="match status" value="1"/>
</dbReference>
<evidence type="ECO:0000313" key="4">
    <source>
        <dbReference type="Proteomes" id="UP000594263"/>
    </source>
</evidence>
<accession>A0A7N0U8Y6</accession>
<dbReference type="SUPFAM" id="SSF47699">
    <property type="entry name" value="Bifunctional inhibitor/lipid-transfer protein/seed storage 2S albumin"/>
    <property type="match status" value="1"/>
</dbReference>
<dbReference type="Proteomes" id="UP000594263">
    <property type="component" value="Unplaced"/>
</dbReference>
<dbReference type="CDD" id="cd01958">
    <property type="entry name" value="HPS_like"/>
    <property type="match status" value="1"/>
</dbReference>
<keyword evidence="4" id="KW-1185">Reference proteome</keyword>
<reference evidence="3" key="1">
    <citation type="submission" date="2021-01" db="UniProtKB">
        <authorList>
            <consortium name="EnsemblPlants"/>
        </authorList>
    </citation>
    <scope>IDENTIFICATION</scope>
</reference>
<name>A0A7N0U8Y6_KALFE</name>
<evidence type="ECO:0000259" key="2">
    <source>
        <dbReference type="Pfam" id="PF14547"/>
    </source>
</evidence>
<feature type="domain" description="Hydrophobic seed protein" evidence="2">
    <location>
        <begin position="171"/>
        <end position="253"/>
    </location>
</feature>
<evidence type="ECO:0000256" key="1">
    <source>
        <dbReference type="SAM" id="SignalP"/>
    </source>
</evidence>
<organism evidence="3 4">
    <name type="scientific">Kalanchoe fedtschenkoi</name>
    <name type="common">Lavender scallops</name>
    <name type="synonym">South American air plant</name>
    <dbReference type="NCBI Taxonomy" id="63787"/>
    <lineage>
        <taxon>Eukaryota</taxon>
        <taxon>Viridiplantae</taxon>
        <taxon>Streptophyta</taxon>
        <taxon>Embryophyta</taxon>
        <taxon>Tracheophyta</taxon>
        <taxon>Spermatophyta</taxon>
        <taxon>Magnoliopsida</taxon>
        <taxon>eudicotyledons</taxon>
        <taxon>Gunneridae</taxon>
        <taxon>Pentapetalae</taxon>
        <taxon>Saxifragales</taxon>
        <taxon>Crassulaceae</taxon>
        <taxon>Kalanchoe</taxon>
    </lineage>
</organism>
<dbReference type="Pfam" id="PF14547">
    <property type="entry name" value="Hydrophob_seed"/>
    <property type="match status" value="1"/>
</dbReference>
<feature type="chain" id="PRO_5033597566" description="Hydrophobic seed protein domain-containing protein" evidence="1">
    <location>
        <begin position="27"/>
        <end position="254"/>
    </location>
</feature>
<feature type="signal peptide" evidence="1">
    <location>
        <begin position="1"/>
        <end position="26"/>
    </location>
</feature>
<dbReference type="Gramene" id="Kaladp0058s0203.2.v1.1">
    <property type="protein sequence ID" value="Kaladp0058s0203.2.v1.1.CDS.1"/>
    <property type="gene ID" value="Kaladp0058s0203.v1.1"/>
</dbReference>
<dbReference type="InterPro" id="IPR036312">
    <property type="entry name" value="Bifun_inhib/LTP/seed_sf"/>
</dbReference>
<dbReference type="Gramene" id="Kaladp0058s0203.1.v1.1">
    <property type="protein sequence ID" value="Kaladp0058s0203.1.v1.1.CDS.1"/>
    <property type="gene ID" value="Kaladp0058s0203.v1.1"/>
</dbReference>
<dbReference type="InterPro" id="IPR027923">
    <property type="entry name" value="Hydrophob_seed_dom"/>
</dbReference>
<sequence>MTSSKISALFFLALTICISSISPSLACGSCSTPVNPPKHETPKTPINLPPVTVPVPPVTIPPVGGLPPVGKLPPVGGVLPPVGGLPPVGVLPPVGGLPNLPPVGGVLPPVGGLPNLPPVGGVLPPVGGLPNLPPVGGVLPPVGGLPPITKPGPTPCTPPKVKPPKVRPPKCPINTLKLGACVDLLGGAVNIRLGGPVVNACCPVLKGLAKLEAAACLCTGLKVKALNLKVYVPIALQVLISCGKTLPPGYTCSI</sequence>
<dbReference type="EnsemblPlants" id="Kaladp0058s0203.1.v1.1">
    <property type="protein sequence ID" value="Kaladp0058s0203.1.v1.1.CDS.1"/>
    <property type="gene ID" value="Kaladp0058s0203.v1.1"/>
</dbReference>
<dbReference type="OMA" id="PVTHPPK"/>